<dbReference type="Proteomes" id="UP001556631">
    <property type="component" value="Unassembled WGS sequence"/>
</dbReference>
<dbReference type="InterPro" id="IPR038152">
    <property type="entry name" value="Carbam_trans_C_sf"/>
</dbReference>
<dbReference type="InterPro" id="IPR043129">
    <property type="entry name" value="ATPase_NBD"/>
</dbReference>
<keyword evidence="5" id="KW-1185">Reference proteome</keyword>
<dbReference type="PANTHER" id="PTHR34847">
    <property type="entry name" value="NODULATION PROTEIN U"/>
    <property type="match status" value="1"/>
</dbReference>
<gene>
    <name evidence="4" type="ORF">AB3X52_09060</name>
</gene>
<dbReference type="CDD" id="cd24098">
    <property type="entry name" value="ASKHA_NBD_TobZ_N"/>
    <property type="match status" value="1"/>
</dbReference>
<dbReference type="SUPFAM" id="SSF55821">
    <property type="entry name" value="YrdC/RibB"/>
    <property type="match status" value="1"/>
</dbReference>
<dbReference type="Gene3D" id="3.90.870.20">
    <property type="entry name" value="Carbamoyltransferase, C-terminal domain"/>
    <property type="match status" value="1"/>
</dbReference>
<sequence length="554" mass="59986">METPVKVLGINALFHDPSAALVVDGRTVAAAEEERFSRRKHGHRPVPFAAWELPEKAAAWCLAEAGLDVADLDAVTYSFDVALARPAEELGLHDPWDHLRQAYAREAPGFLATALPGLDPAQVRFVAHHVAHAASSALAAPYVADGGGPTDVLVLDGRGECASHLAGTYDEGRLTIHHTQELPHSLGLMYEELTEHLGFLRSSDEYKVMAMASYGEPRFLDELRRRVRATDDGGFVTERIDWQALAKRVEPGQEWAPEHADLAASVQTRLEEVLLELAGRLRERTGSRRLTLAGGVALNCVANTVLFERSGYDDVWVQPAAGDAGTALGGALHVAAQAGDTLAPVTGADLGRGWSDEEIEGWLRTAQLPYERPADVAAEVAECLAADGVVAWFQGRSEFGPRALGHRSLLAHPGRRENLERLNDVKGREQFRPVAPMVRAERAGEIFSRGPLPSPYMLFVHDVAPAWRERIPAVVHVDGTARVQTVDAAQEPLVAQMLAEFEARTGLPVVVNTSLNTAGRPMVDDPRDALECFGSAPVSLLAIGPFVVRRRALA</sequence>
<feature type="domain" description="Carbamoyltransferase" evidence="2">
    <location>
        <begin position="6"/>
        <end position="75"/>
    </location>
</feature>
<name>A0ABV3SXU1_9ACTN</name>
<dbReference type="Pfam" id="PF16861">
    <property type="entry name" value="Carbam_trans_C"/>
    <property type="match status" value="1"/>
</dbReference>
<dbReference type="SUPFAM" id="SSF53067">
    <property type="entry name" value="Actin-like ATPase domain"/>
    <property type="match status" value="1"/>
</dbReference>
<dbReference type="PANTHER" id="PTHR34847:SF1">
    <property type="entry name" value="NODULATION PROTEIN U"/>
    <property type="match status" value="1"/>
</dbReference>
<proteinExistence type="inferred from homology"/>
<dbReference type="InterPro" id="IPR003696">
    <property type="entry name" value="Carbtransf_dom"/>
</dbReference>
<comment type="caution">
    <text evidence="4">The sequence shown here is derived from an EMBL/GenBank/DDBJ whole genome shotgun (WGS) entry which is preliminary data.</text>
</comment>
<dbReference type="InterPro" id="IPR017945">
    <property type="entry name" value="DHBP_synth_RibB-like_a/b_dom"/>
</dbReference>
<dbReference type="RefSeq" id="WP_367993462.1">
    <property type="nucleotide sequence ID" value="NZ_JBFPJR010000012.1"/>
</dbReference>
<organism evidence="4 5">
    <name type="scientific">Nocardioides eburneus</name>
    <dbReference type="NCBI Taxonomy" id="3231482"/>
    <lineage>
        <taxon>Bacteria</taxon>
        <taxon>Bacillati</taxon>
        <taxon>Actinomycetota</taxon>
        <taxon>Actinomycetes</taxon>
        <taxon>Propionibacteriales</taxon>
        <taxon>Nocardioidaceae</taxon>
        <taxon>Nocardioides</taxon>
    </lineage>
</organism>
<evidence type="ECO:0000259" key="3">
    <source>
        <dbReference type="Pfam" id="PF16861"/>
    </source>
</evidence>
<dbReference type="Pfam" id="PF02543">
    <property type="entry name" value="Carbam_trans_N"/>
    <property type="match status" value="2"/>
</dbReference>
<protein>
    <submittedName>
        <fullName evidence="4">Carbamoyltransferase</fullName>
    </submittedName>
</protein>
<dbReference type="EMBL" id="JBFPJR010000012">
    <property type="protein sequence ID" value="MEX0427766.1"/>
    <property type="molecule type" value="Genomic_DNA"/>
</dbReference>
<dbReference type="InterPro" id="IPR031730">
    <property type="entry name" value="Carbam_trans_C"/>
</dbReference>
<reference evidence="4 5" key="1">
    <citation type="submission" date="2024-07" db="EMBL/GenBank/DDBJ databases">
        <authorList>
            <person name="Lee S."/>
            <person name="Kang M."/>
        </authorList>
    </citation>
    <scope>NUCLEOTIDE SEQUENCE [LARGE SCALE GENOMIC DNA]</scope>
    <source>
        <strain evidence="4 5">DS6</strain>
    </source>
</reference>
<evidence type="ECO:0000259" key="2">
    <source>
        <dbReference type="Pfam" id="PF02543"/>
    </source>
</evidence>
<accession>A0ABV3SXU1</accession>
<comment type="similarity">
    <text evidence="1">Belongs to the NodU/CmcH family.</text>
</comment>
<evidence type="ECO:0000256" key="1">
    <source>
        <dbReference type="ARBA" id="ARBA00006129"/>
    </source>
</evidence>
<dbReference type="Gene3D" id="3.30.420.40">
    <property type="match status" value="2"/>
</dbReference>
<feature type="domain" description="Carbamoyltransferase" evidence="2">
    <location>
        <begin position="121"/>
        <end position="332"/>
    </location>
</feature>
<feature type="domain" description="Carbamoyltransferase C-terminal" evidence="3">
    <location>
        <begin position="381"/>
        <end position="550"/>
    </location>
</feature>
<evidence type="ECO:0000313" key="4">
    <source>
        <dbReference type="EMBL" id="MEX0427766.1"/>
    </source>
</evidence>
<evidence type="ECO:0000313" key="5">
    <source>
        <dbReference type="Proteomes" id="UP001556631"/>
    </source>
</evidence>
<dbReference type="InterPro" id="IPR051338">
    <property type="entry name" value="NodU/CmcH_Carbamoyltrnsfr"/>
</dbReference>